<sequence>MRRIQNISIQIRGILSITLLRALSGALLSPIIALYIKQFVKTNFLVSLILTFSYLISVIAVIYGSFLIEKLQKRKTMMLALIGYSVVLLFFAANTTSSGMIFFFIIYSLLFSLLQLNISLYIDHFSNKKNLATNFGRNGVLGNIGWIVGPILGGLLAQQLSFIEVFLLSSLFAFLALVIFVFSEPPEHLRHKQTHHHVHIRQNLVGFFKNRFLRSMYINSLGFNIMYGSMFLAPLFFKELGADITLIGFFMGFMALPWIILEIPIGKIVDKKHNEKKFFIIGYTLLLFALILFGLTKNYYIAFAFLFLTSISTSFIEQTIYPLFYRYVPETAVPLTSVFLTNSGFGLFLGTLISTIALTFLGLGTFYVLLGVGMIFFIINALRIHPEKITVDSLTGSRR</sequence>
<evidence type="ECO:0000256" key="2">
    <source>
        <dbReference type="ARBA" id="ARBA00022448"/>
    </source>
</evidence>
<name>A0A2H0YUN3_9BACT</name>
<evidence type="ECO:0000256" key="6">
    <source>
        <dbReference type="ARBA" id="ARBA00023136"/>
    </source>
</evidence>
<keyword evidence="4 7" id="KW-0812">Transmembrane</keyword>
<keyword evidence="6 7" id="KW-0472">Membrane</keyword>
<evidence type="ECO:0000256" key="4">
    <source>
        <dbReference type="ARBA" id="ARBA00022692"/>
    </source>
</evidence>
<dbReference type="PANTHER" id="PTHR23517:SF14">
    <property type="entry name" value="PUTATIVE-RELATED"/>
    <property type="match status" value="1"/>
</dbReference>
<feature type="transmembrane region" description="Helical" evidence="7">
    <location>
        <begin position="331"/>
        <end position="350"/>
    </location>
</feature>
<feature type="transmembrane region" description="Helical" evidence="7">
    <location>
        <begin position="139"/>
        <end position="157"/>
    </location>
</feature>
<dbReference type="Pfam" id="PF07690">
    <property type="entry name" value="MFS_1"/>
    <property type="match status" value="1"/>
</dbReference>
<evidence type="ECO:0000256" key="3">
    <source>
        <dbReference type="ARBA" id="ARBA00022475"/>
    </source>
</evidence>
<dbReference type="InterPro" id="IPR001958">
    <property type="entry name" value="Tet-R_TetA/multi-R_MdtG-like"/>
</dbReference>
<feature type="transmembrane region" description="Helical" evidence="7">
    <location>
        <begin position="12"/>
        <end position="36"/>
    </location>
</feature>
<proteinExistence type="predicted"/>
<dbReference type="PRINTS" id="PR01035">
    <property type="entry name" value="TCRTETA"/>
</dbReference>
<protein>
    <recommendedName>
        <fullName evidence="8">Major facilitator superfamily (MFS) profile domain-containing protein</fullName>
    </recommendedName>
</protein>
<dbReference type="InterPro" id="IPR050171">
    <property type="entry name" value="MFS_Transporters"/>
</dbReference>
<feature type="transmembrane region" description="Helical" evidence="7">
    <location>
        <begin position="217"/>
        <end position="237"/>
    </location>
</feature>
<feature type="transmembrane region" description="Helical" evidence="7">
    <location>
        <begin position="243"/>
        <end position="266"/>
    </location>
</feature>
<dbReference type="Gene3D" id="1.20.1250.20">
    <property type="entry name" value="MFS general substrate transporter like domains"/>
    <property type="match status" value="2"/>
</dbReference>
<feature type="transmembrane region" description="Helical" evidence="7">
    <location>
        <begin position="356"/>
        <end position="379"/>
    </location>
</feature>
<feature type="transmembrane region" description="Helical" evidence="7">
    <location>
        <begin position="76"/>
        <end position="93"/>
    </location>
</feature>
<reference evidence="10" key="1">
    <citation type="submission" date="2017-09" db="EMBL/GenBank/DDBJ databases">
        <title>Depth-based differentiation of microbial function through sediment-hosted aquifers and enrichment of novel symbionts in the deep terrestrial subsurface.</title>
        <authorList>
            <person name="Probst A.J."/>
            <person name="Ladd B."/>
            <person name="Jarett J.K."/>
            <person name="Geller-Mcgrath D.E."/>
            <person name="Sieber C.M.K."/>
            <person name="Emerson J.B."/>
            <person name="Anantharaman K."/>
            <person name="Thomas B.C."/>
            <person name="Malmstrom R."/>
            <person name="Stieglmeier M."/>
            <person name="Klingl A."/>
            <person name="Woyke T."/>
            <person name="Ryan C.M."/>
            <person name="Banfield J.F."/>
        </authorList>
    </citation>
    <scope>NUCLEOTIDE SEQUENCE [LARGE SCALE GENOMIC DNA]</scope>
</reference>
<dbReference type="Proteomes" id="UP000228711">
    <property type="component" value="Unassembled WGS sequence"/>
</dbReference>
<evidence type="ECO:0000313" key="9">
    <source>
        <dbReference type="EMBL" id="PIS42009.1"/>
    </source>
</evidence>
<dbReference type="GO" id="GO:0005886">
    <property type="term" value="C:plasma membrane"/>
    <property type="evidence" value="ECO:0007669"/>
    <property type="project" value="UniProtKB-SubCell"/>
</dbReference>
<keyword evidence="3" id="KW-1003">Cell membrane</keyword>
<feature type="transmembrane region" description="Helical" evidence="7">
    <location>
        <begin position="301"/>
        <end position="324"/>
    </location>
</feature>
<dbReference type="GO" id="GO:0022857">
    <property type="term" value="F:transmembrane transporter activity"/>
    <property type="evidence" value="ECO:0007669"/>
    <property type="project" value="InterPro"/>
</dbReference>
<dbReference type="InterPro" id="IPR036259">
    <property type="entry name" value="MFS_trans_sf"/>
</dbReference>
<comment type="caution">
    <text evidence="9">The sequence shown here is derived from an EMBL/GenBank/DDBJ whole genome shotgun (WGS) entry which is preliminary data.</text>
</comment>
<comment type="subcellular location">
    <subcellularLocation>
        <location evidence="1">Cell membrane</location>
        <topology evidence="1">Multi-pass membrane protein</topology>
    </subcellularLocation>
</comment>
<evidence type="ECO:0000256" key="1">
    <source>
        <dbReference type="ARBA" id="ARBA00004651"/>
    </source>
</evidence>
<keyword evidence="2" id="KW-0813">Transport</keyword>
<dbReference type="AlphaFoldDB" id="A0A2H0YUN3"/>
<evidence type="ECO:0000256" key="5">
    <source>
        <dbReference type="ARBA" id="ARBA00022989"/>
    </source>
</evidence>
<dbReference type="PROSITE" id="PS50850">
    <property type="entry name" value="MFS"/>
    <property type="match status" value="1"/>
</dbReference>
<gene>
    <name evidence="9" type="ORF">COT25_00045</name>
</gene>
<dbReference type="EMBL" id="PEXV01000002">
    <property type="protein sequence ID" value="PIS42009.1"/>
    <property type="molecule type" value="Genomic_DNA"/>
</dbReference>
<keyword evidence="5 7" id="KW-1133">Transmembrane helix</keyword>
<feature type="transmembrane region" description="Helical" evidence="7">
    <location>
        <begin position="278"/>
        <end position="295"/>
    </location>
</feature>
<dbReference type="InterPro" id="IPR020846">
    <property type="entry name" value="MFS_dom"/>
</dbReference>
<feature type="domain" description="Major facilitator superfamily (MFS) profile" evidence="8">
    <location>
        <begin position="10"/>
        <end position="388"/>
    </location>
</feature>
<evidence type="ECO:0000259" key="8">
    <source>
        <dbReference type="PROSITE" id="PS50850"/>
    </source>
</evidence>
<dbReference type="SUPFAM" id="SSF103473">
    <property type="entry name" value="MFS general substrate transporter"/>
    <property type="match status" value="1"/>
</dbReference>
<feature type="transmembrane region" description="Helical" evidence="7">
    <location>
        <begin position="163"/>
        <end position="182"/>
    </location>
</feature>
<feature type="transmembrane region" description="Helical" evidence="7">
    <location>
        <begin position="42"/>
        <end position="64"/>
    </location>
</feature>
<evidence type="ECO:0000313" key="10">
    <source>
        <dbReference type="Proteomes" id="UP000228711"/>
    </source>
</evidence>
<feature type="transmembrane region" description="Helical" evidence="7">
    <location>
        <begin position="99"/>
        <end position="118"/>
    </location>
</feature>
<dbReference type="InterPro" id="IPR011701">
    <property type="entry name" value="MFS"/>
</dbReference>
<dbReference type="PANTHER" id="PTHR23517">
    <property type="entry name" value="RESISTANCE PROTEIN MDTM, PUTATIVE-RELATED-RELATED"/>
    <property type="match status" value="1"/>
</dbReference>
<organism evidence="9 10">
    <name type="scientific">Candidatus Kerfeldbacteria bacterium CG08_land_8_20_14_0_20_42_7</name>
    <dbReference type="NCBI Taxonomy" id="2014245"/>
    <lineage>
        <taxon>Bacteria</taxon>
        <taxon>Candidatus Kerfeldiibacteriota</taxon>
    </lineage>
</organism>
<evidence type="ECO:0000256" key="7">
    <source>
        <dbReference type="SAM" id="Phobius"/>
    </source>
</evidence>
<accession>A0A2H0YUN3</accession>